<sequence length="178" mass="18702">MNVQAASCSTALLLGLAYVQIHAVSSLKCYQCTNFVASNDNLGSLQSNEACAGATFDPNGVVLQDCGTVFGQTPMCEKWEGKFTVNVPFLGNTAVTGQVRGCAFVPVGELVDGCASSTQLTGLAKDAVRLIVSFFTTGEVEGTYCSCERDYCNTAPALSQTAPLLVMIGLLFSQVFVL</sequence>
<dbReference type="InterPro" id="IPR031424">
    <property type="entry name" value="QVR-like"/>
</dbReference>
<name>A0A8B7YYA3_ACAPL</name>
<dbReference type="GeneID" id="110982956"/>
<keyword evidence="1 3" id="KW-0732">Signal</keyword>
<organism evidence="4 5">
    <name type="scientific">Acanthaster planci</name>
    <name type="common">Crown-of-thorns starfish</name>
    <dbReference type="NCBI Taxonomy" id="133434"/>
    <lineage>
        <taxon>Eukaryota</taxon>
        <taxon>Metazoa</taxon>
        <taxon>Echinodermata</taxon>
        <taxon>Eleutherozoa</taxon>
        <taxon>Asterozoa</taxon>
        <taxon>Asteroidea</taxon>
        <taxon>Valvatacea</taxon>
        <taxon>Valvatida</taxon>
        <taxon>Acanthasteridae</taxon>
        <taxon>Acanthaster</taxon>
    </lineage>
</organism>
<evidence type="ECO:0000313" key="4">
    <source>
        <dbReference type="Proteomes" id="UP000694845"/>
    </source>
</evidence>
<evidence type="ECO:0000313" key="5">
    <source>
        <dbReference type="RefSeq" id="XP_022097465.1"/>
    </source>
</evidence>
<evidence type="ECO:0000256" key="1">
    <source>
        <dbReference type="ARBA" id="ARBA00022729"/>
    </source>
</evidence>
<reference evidence="5" key="1">
    <citation type="submission" date="2025-08" db="UniProtKB">
        <authorList>
            <consortium name="RefSeq"/>
        </authorList>
    </citation>
    <scope>IDENTIFICATION</scope>
</reference>
<dbReference type="GO" id="GO:0032222">
    <property type="term" value="P:regulation of synaptic transmission, cholinergic"/>
    <property type="evidence" value="ECO:0007669"/>
    <property type="project" value="InterPro"/>
</dbReference>
<dbReference type="Proteomes" id="UP000694845">
    <property type="component" value="Unplaced"/>
</dbReference>
<feature type="signal peptide" evidence="3">
    <location>
        <begin position="1"/>
        <end position="23"/>
    </location>
</feature>
<proteinExistence type="predicted"/>
<gene>
    <name evidence="5" type="primary">LOC110982956</name>
</gene>
<keyword evidence="2" id="KW-0325">Glycoprotein</keyword>
<dbReference type="RefSeq" id="XP_022097465.1">
    <property type="nucleotide sequence ID" value="XM_022241773.1"/>
</dbReference>
<dbReference type="KEGG" id="aplc:110982956"/>
<feature type="chain" id="PRO_5034250288" evidence="3">
    <location>
        <begin position="24"/>
        <end position="178"/>
    </location>
</feature>
<dbReference type="GO" id="GO:0030431">
    <property type="term" value="P:sleep"/>
    <property type="evidence" value="ECO:0007669"/>
    <property type="project" value="InterPro"/>
</dbReference>
<evidence type="ECO:0000256" key="3">
    <source>
        <dbReference type="SAM" id="SignalP"/>
    </source>
</evidence>
<dbReference type="OrthoDB" id="6287408at2759"/>
<evidence type="ECO:0000256" key="2">
    <source>
        <dbReference type="ARBA" id="ARBA00023180"/>
    </source>
</evidence>
<keyword evidence="4" id="KW-1185">Reference proteome</keyword>
<dbReference type="AlphaFoldDB" id="A0A8B7YYA3"/>
<protein>
    <submittedName>
        <fullName evidence="5">Uncharacterized protein LOC110982956 isoform X1</fullName>
    </submittedName>
</protein>
<dbReference type="Pfam" id="PF17064">
    <property type="entry name" value="QVR"/>
    <property type="match status" value="1"/>
</dbReference>
<accession>A0A8B7YYA3</accession>